<dbReference type="Proteomes" id="UP000623678">
    <property type="component" value="Unassembled WGS sequence"/>
</dbReference>
<organism evidence="1 2">
    <name type="scientific">Youxingia wuxianensis</name>
    <dbReference type="NCBI Taxonomy" id="2763678"/>
    <lineage>
        <taxon>Bacteria</taxon>
        <taxon>Bacillati</taxon>
        <taxon>Bacillota</taxon>
        <taxon>Clostridia</taxon>
        <taxon>Eubacteriales</taxon>
        <taxon>Oscillospiraceae</taxon>
        <taxon>Youxingia</taxon>
    </lineage>
</organism>
<dbReference type="AlphaFoldDB" id="A0A926IGU6"/>
<dbReference type="EMBL" id="JACRTD010000002">
    <property type="protein sequence ID" value="MBC8584626.1"/>
    <property type="molecule type" value="Genomic_DNA"/>
</dbReference>
<evidence type="ECO:0000313" key="2">
    <source>
        <dbReference type="Proteomes" id="UP000623678"/>
    </source>
</evidence>
<protein>
    <submittedName>
        <fullName evidence="1">Uncharacterized protein</fullName>
    </submittedName>
</protein>
<proteinExistence type="predicted"/>
<gene>
    <name evidence="1" type="ORF">H8705_03435</name>
</gene>
<reference evidence="1" key="1">
    <citation type="submission" date="2020-08" db="EMBL/GenBank/DDBJ databases">
        <title>Genome public.</title>
        <authorList>
            <person name="Liu C."/>
            <person name="Sun Q."/>
        </authorList>
    </citation>
    <scope>NUCLEOTIDE SEQUENCE</scope>
    <source>
        <strain evidence="1">NSJ-64</strain>
    </source>
</reference>
<sequence>MRNAVLLSLISIILVSLITIGATYVIPEQVPGEFSSSEVSIEPPESEDTSHYPYLLREYEGKLAVFTDDLVEPDMVFDVYVKTLPEFDREQLKTGVRVETYDKLVNLIEDYIS</sequence>
<evidence type="ECO:0000313" key="1">
    <source>
        <dbReference type="EMBL" id="MBC8584626.1"/>
    </source>
</evidence>
<keyword evidence="2" id="KW-1185">Reference proteome</keyword>
<name>A0A926IGU6_9FIRM</name>
<comment type="caution">
    <text evidence="1">The sequence shown here is derived from an EMBL/GenBank/DDBJ whole genome shotgun (WGS) entry which is preliminary data.</text>
</comment>
<accession>A0A926IGU6</accession>
<dbReference type="RefSeq" id="WP_262394451.1">
    <property type="nucleotide sequence ID" value="NZ_JACRTD010000002.1"/>
</dbReference>